<evidence type="ECO:0000259" key="1">
    <source>
        <dbReference type="Pfam" id="PF13842"/>
    </source>
</evidence>
<dbReference type="EMBL" id="CAKOFQ010006669">
    <property type="protein sequence ID" value="CAH1957163.1"/>
    <property type="molecule type" value="Genomic_DNA"/>
</dbReference>
<dbReference type="Proteomes" id="UP001152888">
    <property type="component" value="Unassembled WGS sequence"/>
</dbReference>
<dbReference type="AlphaFoldDB" id="A0A9P0JPA7"/>
<evidence type="ECO:0008006" key="5">
    <source>
        <dbReference type="Google" id="ProtNLM"/>
    </source>
</evidence>
<gene>
    <name evidence="3" type="ORF">ACAOBT_LOCUS1924</name>
</gene>
<comment type="caution">
    <text evidence="3">The sequence shown here is derived from an EMBL/GenBank/DDBJ whole genome shotgun (WGS) entry which is preliminary data.</text>
</comment>
<dbReference type="InterPro" id="IPR029526">
    <property type="entry name" value="PGBD"/>
</dbReference>
<sequence>MSDASESSFDYNSDLLSISSIDTNYDLSSWDDLSSADGSESKYPEEAADDVEVPWVKEGIPRPNFPFTSDPGIKVPDISLDNILEIFELFMDHHLTNLVVKETNRYANQFIIKNYENIRPRSRVRAWSQTDANEIKTFLGLLLLQSVCVKPSYEMYFSKRESIETPFFSKVMTERKFALICKFLYFSNNNEIDENTSQRKLFKIKPVLDHLQKRFMEVYIPEQNISIDESLLGWKGRLTWKQYIPSKRKRFGIKLFILAESSTGYTYNFLIYTGADTNYGDSFASEPLSARVVLELSNNILDKGYCLFLDNYYTSVDLAEKLSMRRTDCVGTMRLNRKGIPKELKEKKLEHGEAYALFRKKIMLLKYKDKKEIVMISTLHDNQFVEKTKRGKVMKKPVVIEHYNNKMGGVDLTDNMLHFYAMSRTHLKKYYRKIFLHFLDITVLNSYILYKKLGGRKSRLNFVIDLAEKLIEKYGRDKNCNAGRRSKTKNASRLMEKHFPSVIPSTAHKKKPTKRCVVCREKGKRKEIIYWCESCKTGLCAAPCFGLYHS</sequence>
<reference evidence="3" key="1">
    <citation type="submission" date="2022-03" db="EMBL/GenBank/DDBJ databases">
        <authorList>
            <person name="Sayadi A."/>
        </authorList>
    </citation>
    <scope>NUCLEOTIDE SEQUENCE</scope>
</reference>
<dbReference type="PANTHER" id="PTHR46599">
    <property type="entry name" value="PIGGYBAC TRANSPOSABLE ELEMENT-DERIVED PROTEIN 4"/>
    <property type="match status" value="1"/>
</dbReference>
<dbReference type="Pfam" id="PF13843">
    <property type="entry name" value="DDE_Tnp_1_7"/>
    <property type="match status" value="1"/>
</dbReference>
<dbReference type="PANTHER" id="PTHR46599:SF3">
    <property type="entry name" value="PIGGYBAC TRANSPOSABLE ELEMENT-DERIVED PROTEIN 4"/>
    <property type="match status" value="1"/>
</dbReference>
<dbReference type="InterPro" id="IPR032718">
    <property type="entry name" value="PGBD4_Znf_C"/>
</dbReference>
<evidence type="ECO:0000313" key="3">
    <source>
        <dbReference type="EMBL" id="CAH1957163.1"/>
    </source>
</evidence>
<protein>
    <recommendedName>
        <fullName evidence="5">PiggyBac transposable element-derived protein 4-like</fullName>
    </recommendedName>
</protein>
<dbReference type="Pfam" id="PF13842">
    <property type="entry name" value="zf-Tnp_2"/>
    <property type="match status" value="1"/>
</dbReference>
<proteinExistence type="predicted"/>
<evidence type="ECO:0000259" key="2">
    <source>
        <dbReference type="Pfam" id="PF13843"/>
    </source>
</evidence>
<keyword evidence="4" id="KW-1185">Reference proteome</keyword>
<evidence type="ECO:0000313" key="4">
    <source>
        <dbReference type="Proteomes" id="UP001152888"/>
    </source>
</evidence>
<name>A0A9P0JPA7_ACAOB</name>
<accession>A0A9P0JPA7</accession>
<feature type="domain" description="PiggyBac transposable element-derived protein 4 C-terminal zinc-finger" evidence="1">
    <location>
        <begin position="508"/>
        <end position="549"/>
    </location>
</feature>
<organism evidence="3 4">
    <name type="scientific">Acanthoscelides obtectus</name>
    <name type="common">Bean weevil</name>
    <name type="synonym">Bruchus obtectus</name>
    <dbReference type="NCBI Taxonomy" id="200917"/>
    <lineage>
        <taxon>Eukaryota</taxon>
        <taxon>Metazoa</taxon>
        <taxon>Ecdysozoa</taxon>
        <taxon>Arthropoda</taxon>
        <taxon>Hexapoda</taxon>
        <taxon>Insecta</taxon>
        <taxon>Pterygota</taxon>
        <taxon>Neoptera</taxon>
        <taxon>Endopterygota</taxon>
        <taxon>Coleoptera</taxon>
        <taxon>Polyphaga</taxon>
        <taxon>Cucujiformia</taxon>
        <taxon>Chrysomeloidea</taxon>
        <taxon>Chrysomelidae</taxon>
        <taxon>Bruchinae</taxon>
        <taxon>Bruchini</taxon>
        <taxon>Acanthoscelides</taxon>
    </lineage>
</organism>
<feature type="domain" description="PiggyBac transposable element-derived protein" evidence="2">
    <location>
        <begin position="85"/>
        <end position="447"/>
    </location>
</feature>
<dbReference type="OrthoDB" id="6776593at2759"/>